<name>A0ACC0YHA2_9ROSI</name>
<proteinExistence type="predicted"/>
<accession>A0ACC0YHA2</accession>
<dbReference type="EMBL" id="CM047742">
    <property type="protein sequence ID" value="KAJ0035262.1"/>
    <property type="molecule type" value="Genomic_DNA"/>
</dbReference>
<gene>
    <name evidence="1" type="ORF">Pint_25208</name>
</gene>
<comment type="caution">
    <text evidence="1">The sequence shown here is derived from an EMBL/GenBank/DDBJ whole genome shotgun (WGS) entry which is preliminary data.</text>
</comment>
<organism evidence="1 2">
    <name type="scientific">Pistacia integerrima</name>
    <dbReference type="NCBI Taxonomy" id="434235"/>
    <lineage>
        <taxon>Eukaryota</taxon>
        <taxon>Viridiplantae</taxon>
        <taxon>Streptophyta</taxon>
        <taxon>Embryophyta</taxon>
        <taxon>Tracheophyta</taxon>
        <taxon>Spermatophyta</taxon>
        <taxon>Magnoliopsida</taxon>
        <taxon>eudicotyledons</taxon>
        <taxon>Gunneridae</taxon>
        <taxon>Pentapetalae</taxon>
        <taxon>rosids</taxon>
        <taxon>malvids</taxon>
        <taxon>Sapindales</taxon>
        <taxon>Anacardiaceae</taxon>
        <taxon>Pistacia</taxon>
    </lineage>
</organism>
<evidence type="ECO:0000313" key="2">
    <source>
        <dbReference type="Proteomes" id="UP001163603"/>
    </source>
</evidence>
<protein>
    <submittedName>
        <fullName evidence="1">Uncharacterized protein</fullName>
    </submittedName>
</protein>
<sequence>MKTPPPPPPPPPLPLSNVPPLNPTLSNPVPRNPTSTPPLSLASPRFLSLLPPQTPHPLSRPRTHPFLRRCVSDLGDPLPTQVAAETPQSPQSQNANMVCPGTPLSAAKFPPIPSTLRRSVSDPNPSPAPTFSSSCDRVGEYDVPNAEWARKFSNCMKEMARKWDELLGFEEDKSREENHNRSNSNKVENNNASMDNCGEDFVEAVTVEKAGECLIIHFKCPCGRGYQILLSGKICYYKLIYCITLAAGGGVWVVGDWGWALWMVLWFDVRWCLLFGFQFAGLGFGYADVLLCRLLLLFCCGVGERDGCGGPVFLGGVLTTGAAACLVLF</sequence>
<keyword evidence="2" id="KW-1185">Reference proteome</keyword>
<reference evidence="2" key="1">
    <citation type="journal article" date="2023" name="G3 (Bethesda)">
        <title>Genome assembly and association tests identify interacting loci associated with vigor, precocity, and sex in interspecific pistachio rootstocks.</title>
        <authorList>
            <person name="Palmer W."/>
            <person name="Jacygrad E."/>
            <person name="Sagayaradj S."/>
            <person name="Cavanaugh K."/>
            <person name="Han R."/>
            <person name="Bertier L."/>
            <person name="Beede B."/>
            <person name="Kafkas S."/>
            <person name="Golino D."/>
            <person name="Preece J."/>
            <person name="Michelmore R."/>
        </authorList>
    </citation>
    <scope>NUCLEOTIDE SEQUENCE [LARGE SCALE GENOMIC DNA]</scope>
</reference>
<dbReference type="Proteomes" id="UP001163603">
    <property type="component" value="Chromosome 7"/>
</dbReference>
<evidence type="ECO:0000313" key="1">
    <source>
        <dbReference type="EMBL" id="KAJ0035262.1"/>
    </source>
</evidence>